<dbReference type="InterPro" id="IPR013083">
    <property type="entry name" value="Znf_RING/FYVE/PHD"/>
</dbReference>
<dbReference type="Proteomes" id="UP000000939">
    <property type="component" value="Chromosome"/>
</dbReference>
<dbReference type="Gene3D" id="3.30.40.10">
    <property type="entry name" value="Zinc/RING finger domain, C3HC4 (zinc finger)"/>
    <property type="match status" value="1"/>
</dbReference>
<protein>
    <submittedName>
        <fullName evidence="2">Uncharacterized protein</fullName>
    </submittedName>
</protein>
<keyword evidence="1" id="KW-1133">Transmembrane helix</keyword>
<keyword evidence="1" id="KW-0472">Membrane</keyword>
<dbReference type="EMBL" id="CP001999">
    <property type="protein sequence ID" value="ADG94708.1"/>
    <property type="molecule type" value="Genomic_DNA"/>
</dbReference>
<keyword evidence="3" id="KW-1185">Reference proteome</keyword>
<dbReference type="HOGENOM" id="CLU_2033264_0_0_7"/>
<dbReference type="AlphaFoldDB" id="D5V7T8"/>
<feature type="transmembrane region" description="Helical" evidence="1">
    <location>
        <begin position="6"/>
        <end position="24"/>
    </location>
</feature>
<evidence type="ECO:0000256" key="1">
    <source>
        <dbReference type="SAM" id="Phobius"/>
    </source>
</evidence>
<dbReference type="KEGG" id="ant:Arnit_3061"/>
<reference evidence="2 3" key="1">
    <citation type="journal article" date="2010" name="Stand. Genomic Sci.">
        <title>Complete genome sequence of Arcobacter nitrofigilis type strain (CI).</title>
        <authorList>
            <person name="Pati A."/>
            <person name="Gronow S."/>
            <person name="Lapidus A."/>
            <person name="Copeland A."/>
            <person name="Glavina Del Rio T."/>
            <person name="Nolan M."/>
            <person name="Lucas S."/>
            <person name="Tice H."/>
            <person name="Cheng J.F."/>
            <person name="Han C."/>
            <person name="Chertkov O."/>
            <person name="Bruce D."/>
            <person name="Tapia R."/>
            <person name="Goodwin L."/>
            <person name="Pitluck S."/>
            <person name="Liolios K."/>
            <person name="Ivanova N."/>
            <person name="Mavromatis K."/>
            <person name="Chen A."/>
            <person name="Palaniappan K."/>
            <person name="Land M."/>
            <person name="Hauser L."/>
            <person name="Chang Y.J."/>
            <person name="Jeffries C.D."/>
            <person name="Detter J.C."/>
            <person name="Rohde M."/>
            <person name="Goker M."/>
            <person name="Bristow J."/>
            <person name="Eisen J.A."/>
            <person name="Markowitz V."/>
            <person name="Hugenholtz P."/>
            <person name="Klenk H.P."/>
            <person name="Kyrpides N.C."/>
        </authorList>
    </citation>
    <scope>NUCLEOTIDE SEQUENCE [LARGE SCALE GENOMIC DNA]</scope>
    <source>
        <strain evidence="3">ATCC 33309 / DSM 7299 / CCUG 15893 / LMG 7604 / NCTC 12251 / CI</strain>
    </source>
</reference>
<sequence>MNYTYIALGMGLFVICLILYYAFFMTKEDFYKYTQDNLYEVPWRWEWKKKEIVNLKCHCLECGETLVYENDYLLHKTYFLCPSCESQKAVIGGGDSKYAFGIIKREINRKIRTKEYKDLIS</sequence>
<dbReference type="RefSeq" id="WP_013136852.1">
    <property type="nucleotide sequence ID" value="NC_014166.1"/>
</dbReference>
<accession>D5V7T8</accession>
<proteinExistence type="predicted"/>
<keyword evidence="1" id="KW-0812">Transmembrane</keyword>
<evidence type="ECO:0000313" key="2">
    <source>
        <dbReference type="EMBL" id="ADG94708.1"/>
    </source>
</evidence>
<dbReference type="STRING" id="572480.Arnit_3061"/>
<name>D5V7T8_ARCNC</name>
<organism evidence="2 3">
    <name type="scientific">Arcobacter nitrofigilis (strain ATCC 33309 / DSM 7299 / CCUG 15893 / LMG 7604 / NCTC 12251 / CI)</name>
    <name type="common">Campylobacter nitrofigilis</name>
    <dbReference type="NCBI Taxonomy" id="572480"/>
    <lineage>
        <taxon>Bacteria</taxon>
        <taxon>Pseudomonadati</taxon>
        <taxon>Campylobacterota</taxon>
        <taxon>Epsilonproteobacteria</taxon>
        <taxon>Campylobacterales</taxon>
        <taxon>Arcobacteraceae</taxon>
        <taxon>Arcobacter</taxon>
    </lineage>
</organism>
<evidence type="ECO:0000313" key="3">
    <source>
        <dbReference type="Proteomes" id="UP000000939"/>
    </source>
</evidence>
<gene>
    <name evidence="2" type="ordered locus">Arnit_3061</name>
</gene>